<dbReference type="CDD" id="cd06193">
    <property type="entry name" value="siderophore_interacting"/>
    <property type="match status" value="1"/>
</dbReference>
<dbReference type="Gene3D" id="3.40.50.80">
    <property type="entry name" value="Nucleotide-binding domain of ferredoxin-NADP reductase (FNR) module"/>
    <property type="match status" value="1"/>
</dbReference>
<dbReference type="PROSITE" id="PS51384">
    <property type="entry name" value="FAD_FR"/>
    <property type="match status" value="1"/>
</dbReference>
<gene>
    <name evidence="2" type="ORF">EJK80_03030</name>
</gene>
<dbReference type="RefSeq" id="WP_066484984.1">
    <property type="nucleotide sequence ID" value="NZ_JADPQA010000010.1"/>
</dbReference>
<evidence type="ECO:0000313" key="3">
    <source>
        <dbReference type="Proteomes" id="UP000318080"/>
    </source>
</evidence>
<dbReference type="InterPro" id="IPR039261">
    <property type="entry name" value="FNR_nucleotide-bd"/>
</dbReference>
<dbReference type="Gene3D" id="2.40.30.10">
    <property type="entry name" value="Translation factors"/>
    <property type="match status" value="1"/>
</dbReference>
<reference evidence="2 3" key="1">
    <citation type="submission" date="2019-06" db="EMBL/GenBank/DDBJ databases">
        <title>Draft genome of C. phoceense Strain 272.</title>
        <authorList>
            <person name="Pacheco L.G.C."/>
            <person name="Barberis C.M."/>
            <person name="Almuzara M.N."/>
            <person name="Traglia G.M."/>
            <person name="Santos C.S."/>
            <person name="Rocha D.J.P.G."/>
            <person name="Aguiar E.R.G.R."/>
            <person name="Vay C.A."/>
        </authorList>
    </citation>
    <scope>NUCLEOTIDE SEQUENCE [LARGE SCALE GENOMIC DNA]</scope>
    <source>
        <strain evidence="2 3">272</strain>
    </source>
</reference>
<dbReference type="InterPro" id="IPR007037">
    <property type="entry name" value="SIP_rossman_dom"/>
</dbReference>
<dbReference type="InterPro" id="IPR013113">
    <property type="entry name" value="SIP_FAD-bd"/>
</dbReference>
<dbReference type="GO" id="GO:0016491">
    <property type="term" value="F:oxidoreductase activity"/>
    <property type="evidence" value="ECO:0007669"/>
    <property type="project" value="InterPro"/>
</dbReference>
<feature type="domain" description="FAD-binding FR-type" evidence="1">
    <location>
        <begin position="3"/>
        <end position="132"/>
    </location>
</feature>
<dbReference type="InterPro" id="IPR039374">
    <property type="entry name" value="SIP_fam"/>
</dbReference>
<dbReference type="EMBL" id="VHIR01000003">
    <property type="protein sequence ID" value="TQE44122.1"/>
    <property type="molecule type" value="Genomic_DNA"/>
</dbReference>
<dbReference type="Proteomes" id="UP000318080">
    <property type="component" value="Unassembled WGS sequence"/>
</dbReference>
<proteinExistence type="predicted"/>
<dbReference type="AlphaFoldDB" id="A0A540R8T0"/>
<evidence type="ECO:0000259" key="1">
    <source>
        <dbReference type="PROSITE" id="PS51384"/>
    </source>
</evidence>
<dbReference type="PANTHER" id="PTHR30157:SF0">
    <property type="entry name" value="NADPH-DEPENDENT FERRIC-CHELATE REDUCTASE"/>
    <property type="match status" value="1"/>
</dbReference>
<dbReference type="Pfam" id="PF04954">
    <property type="entry name" value="SIP"/>
    <property type="match status" value="1"/>
</dbReference>
<dbReference type="PANTHER" id="PTHR30157">
    <property type="entry name" value="FERRIC REDUCTASE, NADPH-DEPENDENT"/>
    <property type="match status" value="1"/>
</dbReference>
<organism evidence="2 3">
    <name type="scientific">Corynebacterium phoceense</name>
    <dbReference type="NCBI Taxonomy" id="1686286"/>
    <lineage>
        <taxon>Bacteria</taxon>
        <taxon>Bacillati</taxon>
        <taxon>Actinomycetota</taxon>
        <taxon>Actinomycetes</taxon>
        <taxon>Mycobacteriales</taxon>
        <taxon>Corynebacteriaceae</taxon>
        <taxon>Corynebacterium</taxon>
    </lineage>
</organism>
<keyword evidence="3" id="KW-1185">Reference proteome</keyword>
<comment type="caution">
    <text evidence="2">The sequence shown here is derived from an EMBL/GenBank/DDBJ whole genome shotgun (WGS) entry which is preliminary data.</text>
</comment>
<name>A0A540R8T0_9CORY</name>
<dbReference type="STRING" id="1686286.GCA_900092335_01275"/>
<protein>
    <submittedName>
        <fullName evidence="2">Siderophore-interacting protein</fullName>
    </submittedName>
</protein>
<evidence type="ECO:0000313" key="2">
    <source>
        <dbReference type="EMBL" id="TQE44122.1"/>
    </source>
</evidence>
<accession>A0A540R8T0</accession>
<dbReference type="Pfam" id="PF08021">
    <property type="entry name" value="FAD_binding_9"/>
    <property type="match status" value="1"/>
</dbReference>
<sequence>MPFLAFRAHVVSTQRISPSFQRIRLGGLEDMGPAGPTRDLRIKLIFPGSQGLPALPEGDANWFDHWRSLDPAARGPMRTYSVRNHVGSEIDVDFVLHTAPGATGPACAWAQAARPGDEILVIAPPLSDASGGGIEFSPGSASQIHLFGDETALPAIARIIDEWPSTPVGLTGTAHIEVPYAQDQQILAAPNGVDVRYYARGTRPHGEALLTAAAQLLKTEVPEYSPTGMSPEETVWETPVFSASGEPLDASSDAHTASPAPDAYFWIAGESTLVTTMRRMLVKQVGVPREQVSFMGYWKRGRAEN</sequence>
<dbReference type="InterPro" id="IPR017927">
    <property type="entry name" value="FAD-bd_FR_type"/>
</dbReference>